<organism evidence="1 2">
    <name type="scientific">Jejuia pallidilutea</name>
    <dbReference type="NCBI Taxonomy" id="504487"/>
    <lineage>
        <taxon>Bacteria</taxon>
        <taxon>Pseudomonadati</taxon>
        <taxon>Bacteroidota</taxon>
        <taxon>Flavobacteriia</taxon>
        <taxon>Flavobacteriales</taxon>
        <taxon>Flavobacteriaceae</taxon>
        <taxon>Jejuia</taxon>
    </lineage>
</organism>
<evidence type="ECO:0000313" key="1">
    <source>
        <dbReference type="EMBL" id="GAL71327.1"/>
    </source>
</evidence>
<protein>
    <submittedName>
        <fullName evidence="1">Uncharacterized protein</fullName>
    </submittedName>
</protein>
<accession>A0A090WVB0</accession>
<name>A0A090WVB0_9FLAO</name>
<dbReference type="Proteomes" id="UP000029646">
    <property type="component" value="Unassembled WGS sequence"/>
</dbReference>
<gene>
    <name evidence="1" type="ORF">JCM19302_1004</name>
</gene>
<comment type="caution">
    <text evidence="1">The sequence shown here is derived from an EMBL/GenBank/DDBJ whole genome shotgun (WGS) entry which is preliminary data.</text>
</comment>
<dbReference type="EMBL" id="BBNS01000011">
    <property type="protein sequence ID" value="GAL71327.1"/>
    <property type="molecule type" value="Genomic_DNA"/>
</dbReference>
<reference evidence="1 2" key="1">
    <citation type="journal article" date="2014" name="Genome Announc.">
        <title>Draft Genome Sequence of Marine Flavobacterium Jejuia pallidilutea Strain 11shimoA1 and Pigmentation Mutants.</title>
        <authorList>
            <person name="Takatani N."/>
            <person name="Nakanishi M."/>
            <person name="Meirelles P."/>
            <person name="Mino S."/>
            <person name="Suda W."/>
            <person name="Oshima K."/>
            <person name="Hattori M."/>
            <person name="Ohkuma M."/>
            <person name="Hosokawa M."/>
            <person name="Miyashita K."/>
            <person name="Thompson F.L."/>
            <person name="Niwa A."/>
            <person name="Sawabe T."/>
            <person name="Sawabe T."/>
        </authorList>
    </citation>
    <scope>NUCLEOTIDE SEQUENCE [LARGE SCALE GENOMIC DNA]</scope>
    <source>
        <strain evidence="2">JCM19302</strain>
    </source>
</reference>
<sequence length="42" mass="4838">MASLSLLQDKFMVAKKTNIKSIPNGKKFLVSFMRLSFGLQRY</sequence>
<evidence type="ECO:0000313" key="2">
    <source>
        <dbReference type="Proteomes" id="UP000029646"/>
    </source>
</evidence>
<proteinExistence type="predicted"/>
<dbReference type="AlphaFoldDB" id="A0A090WVB0"/>